<dbReference type="Proteomes" id="UP000275385">
    <property type="component" value="Unassembled WGS sequence"/>
</dbReference>
<evidence type="ECO:0000256" key="1">
    <source>
        <dbReference type="ARBA" id="ARBA00022669"/>
    </source>
</evidence>
<evidence type="ECO:0000256" key="3">
    <source>
        <dbReference type="PROSITE-ProRule" id="PRU00261"/>
    </source>
</evidence>
<dbReference type="PANTHER" id="PTHR47849:SF8">
    <property type="entry name" value="LECTIN"/>
    <property type="match status" value="1"/>
</dbReference>
<protein>
    <recommendedName>
        <fullName evidence="4">Chitin-binding type-1 domain-containing protein</fullName>
    </recommendedName>
</protein>
<comment type="caution">
    <text evidence="3">Lacks conserved residue(s) required for the propagation of feature annotation.</text>
</comment>
<evidence type="ECO:0000256" key="2">
    <source>
        <dbReference type="ARBA" id="ARBA00023157"/>
    </source>
</evidence>
<dbReference type="SMART" id="SM00270">
    <property type="entry name" value="ChtBD1"/>
    <property type="match status" value="2"/>
</dbReference>
<proteinExistence type="predicted"/>
<evidence type="ECO:0000313" key="6">
    <source>
        <dbReference type="Proteomes" id="UP000275385"/>
    </source>
</evidence>
<dbReference type="EMBL" id="QVQW01000003">
    <property type="protein sequence ID" value="RKU48813.1"/>
    <property type="molecule type" value="Genomic_DNA"/>
</dbReference>
<dbReference type="OrthoDB" id="1193027at2759"/>
<dbReference type="SUPFAM" id="SSF57016">
    <property type="entry name" value="Plant lectins/antimicrobial peptides"/>
    <property type="match status" value="2"/>
</dbReference>
<dbReference type="InterPro" id="IPR001002">
    <property type="entry name" value="Chitin-bd_1"/>
</dbReference>
<feature type="domain" description="Chitin-binding type-1" evidence="4">
    <location>
        <begin position="108"/>
        <end position="163"/>
    </location>
</feature>
<feature type="domain" description="Chitin-binding type-1" evidence="4">
    <location>
        <begin position="173"/>
        <end position="224"/>
    </location>
</feature>
<dbReference type="GO" id="GO:0008061">
    <property type="term" value="F:chitin binding"/>
    <property type="evidence" value="ECO:0007669"/>
    <property type="project" value="UniProtKB-UniRule"/>
</dbReference>
<sequence length="227" mass="23619">MALFRSISTTGNICQSPIPDVACQLVHRCCTSPMRIIRPHHPTLALPCISDRPFLNPNLQFILQLSRERSVLTMISLAPIFLLAGAIRAMSLPPALLDDRAAVVVSPNKTCGMNNAGLNNGFTCDAVDACCSKYGFCGSDDAHCLTTAGCQASYSNTRTSCTTPRPGVTVSIDGTCGTTGVGTAGYRCPATGMTCCSAAGFCGNTTDHCSAAAGCQAGFGTCTLKLY</sequence>
<dbReference type="PROSITE" id="PS50941">
    <property type="entry name" value="CHIT_BIND_I_2"/>
    <property type="match status" value="2"/>
</dbReference>
<keyword evidence="2 3" id="KW-1015">Disulfide bond</keyword>
<keyword evidence="1 3" id="KW-0147">Chitin-binding</keyword>
<name>A0A420YLP1_9PEZI</name>
<keyword evidence="6" id="KW-1185">Reference proteome</keyword>
<gene>
    <name evidence="5" type="ORF">DL546_006564</name>
</gene>
<dbReference type="InterPro" id="IPR036861">
    <property type="entry name" value="Endochitinase-like_sf"/>
</dbReference>
<dbReference type="Gene3D" id="3.30.60.10">
    <property type="entry name" value="Endochitinase-like"/>
    <property type="match status" value="2"/>
</dbReference>
<reference evidence="5 6" key="1">
    <citation type="submission" date="2018-08" db="EMBL/GenBank/DDBJ databases">
        <title>Draft genome of the lignicolous fungus Coniochaeta pulveracea.</title>
        <authorList>
            <person name="Borstlap C.J."/>
            <person name="De Witt R.N."/>
            <person name="Botha A."/>
            <person name="Volschenk H."/>
        </authorList>
    </citation>
    <scope>NUCLEOTIDE SEQUENCE [LARGE SCALE GENOMIC DNA]</scope>
    <source>
        <strain evidence="5 6">CAB683</strain>
    </source>
</reference>
<dbReference type="PANTHER" id="PTHR47849">
    <property type="entry name" value="CHITIN-BINDING LECTIN 1"/>
    <property type="match status" value="1"/>
</dbReference>
<accession>A0A420YLP1</accession>
<evidence type="ECO:0000259" key="4">
    <source>
        <dbReference type="PROSITE" id="PS50941"/>
    </source>
</evidence>
<organism evidence="5 6">
    <name type="scientific">Coniochaeta pulveracea</name>
    <dbReference type="NCBI Taxonomy" id="177199"/>
    <lineage>
        <taxon>Eukaryota</taxon>
        <taxon>Fungi</taxon>
        <taxon>Dikarya</taxon>
        <taxon>Ascomycota</taxon>
        <taxon>Pezizomycotina</taxon>
        <taxon>Sordariomycetes</taxon>
        <taxon>Sordariomycetidae</taxon>
        <taxon>Coniochaetales</taxon>
        <taxon>Coniochaetaceae</taxon>
        <taxon>Coniochaeta</taxon>
    </lineage>
</organism>
<comment type="caution">
    <text evidence="5">The sequence shown here is derived from an EMBL/GenBank/DDBJ whole genome shotgun (WGS) entry which is preliminary data.</text>
</comment>
<feature type="disulfide bond" evidence="3">
    <location>
        <begin position="130"/>
        <end position="144"/>
    </location>
</feature>
<evidence type="ECO:0000313" key="5">
    <source>
        <dbReference type="EMBL" id="RKU48813.1"/>
    </source>
</evidence>
<feature type="disulfide bond" evidence="3">
    <location>
        <begin position="195"/>
        <end position="209"/>
    </location>
</feature>
<dbReference type="CDD" id="cd00035">
    <property type="entry name" value="ChtBD1"/>
    <property type="match status" value="1"/>
</dbReference>
<dbReference type="AlphaFoldDB" id="A0A420YLP1"/>